<dbReference type="GO" id="GO:0006353">
    <property type="term" value="P:DNA-templated transcription termination"/>
    <property type="evidence" value="ECO:0007669"/>
    <property type="project" value="UniProtKB-UniRule"/>
</dbReference>
<keyword evidence="3 6" id="KW-0694">RNA-binding</keyword>
<feature type="domain" description="NusB/RsmB/TIM44" evidence="7">
    <location>
        <begin position="280"/>
        <end position="372"/>
    </location>
</feature>
<dbReference type="GO" id="GO:0031564">
    <property type="term" value="P:transcription antitermination"/>
    <property type="evidence" value="ECO:0007669"/>
    <property type="project" value="UniProtKB-KW"/>
</dbReference>
<comment type="function">
    <text evidence="6">Involved in transcription antitermination. Required for transcription of ribosomal RNA (rRNA) genes. Binds specifically to the boxA antiterminator sequence of the ribosomal RNA (rrn) operons.</text>
</comment>
<evidence type="ECO:0000259" key="7">
    <source>
        <dbReference type="Pfam" id="PF01029"/>
    </source>
</evidence>
<comment type="caution">
    <text evidence="8">The sequence shown here is derived from an EMBL/GenBank/DDBJ whole genome shotgun (WGS) entry which is preliminary data.</text>
</comment>
<protein>
    <recommendedName>
        <fullName evidence="6">Transcription antitermination protein NusB</fullName>
    </recommendedName>
    <alternativeName>
        <fullName evidence="6">Antitermination factor NusB</fullName>
    </alternativeName>
</protein>
<dbReference type="PANTHER" id="PTHR11078">
    <property type="entry name" value="N UTILIZATION SUBSTANCE PROTEIN B-RELATED"/>
    <property type="match status" value="1"/>
</dbReference>
<dbReference type="Proteomes" id="UP000642920">
    <property type="component" value="Unassembled WGS sequence"/>
</dbReference>
<dbReference type="Pfam" id="PF01029">
    <property type="entry name" value="NusB"/>
    <property type="match status" value="1"/>
</dbReference>
<accession>A0A937ANL4</accession>
<evidence type="ECO:0000256" key="3">
    <source>
        <dbReference type="ARBA" id="ARBA00022884"/>
    </source>
</evidence>
<dbReference type="GO" id="GO:0003723">
    <property type="term" value="F:RNA binding"/>
    <property type="evidence" value="ECO:0007669"/>
    <property type="project" value="UniProtKB-UniRule"/>
</dbReference>
<evidence type="ECO:0000313" key="8">
    <source>
        <dbReference type="EMBL" id="MBL0766798.1"/>
    </source>
</evidence>
<evidence type="ECO:0000256" key="2">
    <source>
        <dbReference type="ARBA" id="ARBA00022814"/>
    </source>
</evidence>
<dbReference type="Gene3D" id="1.10.940.10">
    <property type="entry name" value="NusB-like"/>
    <property type="match status" value="1"/>
</dbReference>
<dbReference type="NCBIfam" id="TIGR01951">
    <property type="entry name" value="nusB"/>
    <property type="match status" value="1"/>
</dbReference>
<dbReference type="RefSeq" id="WP_201923728.1">
    <property type="nucleotide sequence ID" value="NZ_JAERQG010000004.1"/>
</dbReference>
<keyword evidence="4 6" id="KW-0805">Transcription regulation</keyword>
<evidence type="ECO:0000256" key="6">
    <source>
        <dbReference type="HAMAP-Rule" id="MF_00073"/>
    </source>
</evidence>
<reference evidence="8" key="1">
    <citation type="submission" date="2021-01" db="EMBL/GenBank/DDBJ databases">
        <title>Marivirga sp. nov., isolated from intertidal surface sediments.</title>
        <authorList>
            <person name="Zhang M."/>
        </authorList>
    </citation>
    <scope>NUCLEOTIDE SEQUENCE</scope>
    <source>
        <strain evidence="8">SM1354</strain>
    </source>
</reference>
<organism evidence="8 9">
    <name type="scientific">Marivirga atlantica</name>
    <dbReference type="NCBI Taxonomy" id="1548457"/>
    <lineage>
        <taxon>Bacteria</taxon>
        <taxon>Pseudomonadati</taxon>
        <taxon>Bacteroidota</taxon>
        <taxon>Cytophagia</taxon>
        <taxon>Cytophagales</taxon>
        <taxon>Marivirgaceae</taxon>
        <taxon>Marivirga</taxon>
    </lineage>
</organism>
<keyword evidence="5 6" id="KW-0804">Transcription</keyword>
<keyword evidence="9" id="KW-1185">Reference proteome</keyword>
<dbReference type="InterPro" id="IPR011605">
    <property type="entry name" value="NusB_fam"/>
</dbReference>
<evidence type="ECO:0000256" key="5">
    <source>
        <dbReference type="ARBA" id="ARBA00023163"/>
    </source>
</evidence>
<evidence type="ECO:0000256" key="4">
    <source>
        <dbReference type="ARBA" id="ARBA00023015"/>
    </source>
</evidence>
<keyword evidence="2 6" id="KW-0889">Transcription antitermination</keyword>
<dbReference type="PANTHER" id="PTHR11078:SF3">
    <property type="entry name" value="ANTITERMINATION NUSB DOMAIN-CONTAINING PROTEIN"/>
    <property type="match status" value="1"/>
</dbReference>
<proteinExistence type="inferred from homology"/>
<dbReference type="InterPro" id="IPR006027">
    <property type="entry name" value="NusB_RsmB_TIM44"/>
</dbReference>
<dbReference type="EMBL" id="JAERQG010000004">
    <property type="protein sequence ID" value="MBL0766798.1"/>
    <property type="molecule type" value="Genomic_DNA"/>
</dbReference>
<evidence type="ECO:0000256" key="1">
    <source>
        <dbReference type="ARBA" id="ARBA00005952"/>
    </source>
</evidence>
<dbReference type="InterPro" id="IPR035926">
    <property type="entry name" value="NusB-like_sf"/>
</dbReference>
<dbReference type="SUPFAM" id="SSF48013">
    <property type="entry name" value="NusB-like"/>
    <property type="match status" value="1"/>
</dbReference>
<name>A0A937ANL4_9BACT</name>
<evidence type="ECO:0000313" key="9">
    <source>
        <dbReference type="Proteomes" id="UP000642920"/>
    </source>
</evidence>
<dbReference type="GO" id="GO:0005829">
    <property type="term" value="C:cytosol"/>
    <property type="evidence" value="ECO:0007669"/>
    <property type="project" value="TreeGrafter"/>
</dbReference>
<dbReference type="AlphaFoldDB" id="A0A937ANL4"/>
<gene>
    <name evidence="6 8" type="primary">nusB</name>
    <name evidence="8" type="ORF">JKP34_16135</name>
</gene>
<sequence>MLNRRSLRIKAMQSLYAVQKCEEANFELAKSFIDDYFAPDLNSMEVQDRAQLSRDAKIAKKTFSQNFGKSSIKESENSSTEIRNAISEAIDYYNNQVKKDKAFIKKNMLEAVNTLLENYYLSLKLVLEFAKINKEEVEARQKRMVETNKQVFESELNLYNSKAIKILADNSDLNNEFIRFKISWEDDLLTVKQWYREVLKKESFYQDYQMNNEPSFEEDVLILDKIFKQLVIKSEAISNFMEERDLYWAENKSALKSMLKKTLKSLYEDSEHVELIELSANWEDDSEFFKKLYEETVANSDEYEELVGQYTKNWSKERITDIDMIILKMAVSEMLNFPSIPVKVTINEYIELSKNYSTQKSKVFVNGMLDKLSAELQKSGKLRKSGRGLMDNK</sequence>
<dbReference type="HAMAP" id="MF_00073">
    <property type="entry name" value="NusB"/>
    <property type="match status" value="1"/>
</dbReference>
<comment type="similarity">
    <text evidence="1 6">Belongs to the NusB family.</text>
</comment>